<gene>
    <name evidence="4" type="ORF">EBN88_07545</name>
</gene>
<dbReference type="CDD" id="cd05930">
    <property type="entry name" value="A_NRPS"/>
    <property type="match status" value="1"/>
</dbReference>
<dbReference type="Pfam" id="PF00550">
    <property type="entry name" value="PP-binding"/>
    <property type="match status" value="1"/>
</dbReference>
<dbReference type="InterPro" id="IPR009081">
    <property type="entry name" value="PP-bd_ACP"/>
</dbReference>
<sequence length="591" mass="61816">MTMVQAPAPVSSTGGDLLDVLTRGADRHADRVAVRDADGTVLTHRELWAAARAEAAGLVARGTGPEDRVGVLAERTAGTVVAVLAVLLTGAAYVPVDPATPRERREESLTRAGVREVVDGARLGRVPRHPEDHAGGRSTPVPAASLAYVLHTSGSTGQPKGVMIERGSVASFVTAARELFAVTAEDRVLQFSSFAFDTSVFEVFTALAAGAELVVAGRAERSDVFALARMIRDHGVTVADIPPSVLELIDPAEVPGLRLILSGGEPCSGALAERWAPSVRFWHGYGPTETTVAAAAGVPDRGRAAGMARVPLGEGIGEAELRVVDAHLAPVGDGSVGELCVGGPVVGRGYWRAPAATALAFVPDPEPTAPGARLYRTGDMVRRDAHGQLLYLSRRDRQVKVNGVRVEPGEIETVLRRDPAVRQALVDAFEVRGRELLAAVVTGRGLDAAEVRARLAAWFPTWMVPERVLVLDAMPRTLTDKVDRLALTTLLEGEAPGAAGSPGGLDGFTALEHRVATELFAPALGSVPASPLEDYFGMGGNSLEAIRMLAAVPEIFGVEVPVADFIADSSVAAVARAVAGAQRNEAARDDG</sequence>
<dbReference type="Proteomes" id="UP000278673">
    <property type="component" value="Unassembled WGS sequence"/>
</dbReference>
<keyword evidence="5" id="KW-1185">Reference proteome</keyword>
<dbReference type="NCBIfam" id="TIGR01733">
    <property type="entry name" value="AA-adenyl-dom"/>
    <property type="match status" value="1"/>
</dbReference>
<evidence type="ECO:0000259" key="3">
    <source>
        <dbReference type="PROSITE" id="PS50075"/>
    </source>
</evidence>
<dbReference type="SUPFAM" id="SSF56801">
    <property type="entry name" value="Acetyl-CoA synthetase-like"/>
    <property type="match status" value="1"/>
</dbReference>
<keyword evidence="2" id="KW-0597">Phosphoprotein</keyword>
<reference evidence="4 5" key="1">
    <citation type="submission" date="2018-10" db="EMBL/GenBank/DDBJ databases">
        <title>Isolation, diversity and antifungal activity of actinobacteria from wheat.</title>
        <authorList>
            <person name="Han C."/>
        </authorList>
    </citation>
    <scope>NUCLEOTIDE SEQUENCE [LARGE SCALE GENOMIC DNA]</scope>
    <source>
        <strain evidence="4 5">NEAU-YY642</strain>
    </source>
</reference>
<proteinExistence type="predicted"/>
<protein>
    <submittedName>
        <fullName evidence="4">Amino acid adenylation domain-containing protein</fullName>
    </submittedName>
</protein>
<dbReference type="PROSITE" id="PS00455">
    <property type="entry name" value="AMP_BINDING"/>
    <property type="match status" value="1"/>
</dbReference>
<dbReference type="Gene3D" id="3.30.300.30">
    <property type="match status" value="1"/>
</dbReference>
<dbReference type="InterPro" id="IPR006162">
    <property type="entry name" value="Ppantetheine_attach_site"/>
</dbReference>
<dbReference type="PROSITE" id="PS00012">
    <property type="entry name" value="PHOSPHOPANTETHEINE"/>
    <property type="match status" value="1"/>
</dbReference>
<dbReference type="InterPro" id="IPR045851">
    <property type="entry name" value="AMP-bd_C_sf"/>
</dbReference>
<name>A0A3M2M1I2_9ACTN</name>
<dbReference type="Pfam" id="PF00501">
    <property type="entry name" value="AMP-binding"/>
    <property type="match status" value="1"/>
</dbReference>
<dbReference type="InterPro" id="IPR020845">
    <property type="entry name" value="AMP-binding_CS"/>
</dbReference>
<feature type="domain" description="Carrier" evidence="3">
    <location>
        <begin position="502"/>
        <end position="582"/>
    </location>
</feature>
<dbReference type="EMBL" id="RFFJ01000025">
    <property type="protein sequence ID" value="RMI43396.1"/>
    <property type="molecule type" value="Genomic_DNA"/>
</dbReference>
<dbReference type="InterPro" id="IPR000873">
    <property type="entry name" value="AMP-dep_synth/lig_dom"/>
</dbReference>
<dbReference type="AlphaFoldDB" id="A0A3M2M1I2"/>
<dbReference type="GO" id="GO:0031177">
    <property type="term" value="F:phosphopantetheine binding"/>
    <property type="evidence" value="ECO:0007669"/>
    <property type="project" value="TreeGrafter"/>
</dbReference>
<dbReference type="InterPro" id="IPR036736">
    <property type="entry name" value="ACP-like_sf"/>
</dbReference>
<dbReference type="RefSeq" id="WP_122183039.1">
    <property type="nucleotide sequence ID" value="NZ_RFFJ01000025.1"/>
</dbReference>
<dbReference type="GO" id="GO:0005737">
    <property type="term" value="C:cytoplasm"/>
    <property type="evidence" value="ECO:0007669"/>
    <property type="project" value="TreeGrafter"/>
</dbReference>
<dbReference type="SUPFAM" id="SSF47336">
    <property type="entry name" value="ACP-like"/>
    <property type="match status" value="1"/>
</dbReference>
<dbReference type="Gene3D" id="3.40.50.12780">
    <property type="entry name" value="N-terminal domain of ligase-like"/>
    <property type="match status" value="1"/>
</dbReference>
<dbReference type="InterPro" id="IPR042099">
    <property type="entry name" value="ANL_N_sf"/>
</dbReference>
<dbReference type="PROSITE" id="PS50075">
    <property type="entry name" value="CARRIER"/>
    <property type="match status" value="1"/>
</dbReference>
<dbReference type="PANTHER" id="PTHR45527:SF1">
    <property type="entry name" value="FATTY ACID SYNTHASE"/>
    <property type="match status" value="1"/>
</dbReference>
<dbReference type="Pfam" id="PF13193">
    <property type="entry name" value="AMP-binding_C"/>
    <property type="match status" value="1"/>
</dbReference>
<dbReference type="PANTHER" id="PTHR45527">
    <property type="entry name" value="NONRIBOSOMAL PEPTIDE SYNTHETASE"/>
    <property type="match status" value="1"/>
</dbReference>
<keyword evidence="1" id="KW-0596">Phosphopantetheine</keyword>
<evidence type="ECO:0000256" key="2">
    <source>
        <dbReference type="ARBA" id="ARBA00022553"/>
    </source>
</evidence>
<dbReference type="Gene3D" id="3.40.50.1820">
    <property type="entry name" value="alpha/beta hydrolase"/>
    <property type="match status" value="1"/>
</dbReference>
<dbReference type="InterPro" id="IPR025110">
    <property type="entry name" value="AMP-bd_C"/>
</dbReference>
<dbReference type="GO" id="GO:0043041">
    <property type="term" value="P:amino acid activation for nonribosomal peptide biosynthetic process"/>
    <property type="evidence" value="ECO:0007669"/>
    <property type="project" value="TreeGrafter"/>
</dbReference>
<evidence type="ECO:0000313" key="4">
    <source>
        <dbReference type="EMBL" id="RMI43396.1"/>
    </source>
</evidence>
<dbReference type="GO" id="GO:0044550">
    <property type="term" value="P:secondary metabolite biosynthetic process"/>
    <property type="evidence" value="ECO:0007669"/>
    <property type="project" value="TreeGrafter"/>
</dbReference>
<dbReference type="InterPro" id="IPR029058">
    <property type="entry name" value="AB_hydrolase_fold"/>
</dbReference>
<dbReference type="InterPro" id="IPR010071">
    <property type="entry name" value="AA_adenyl_dom"/>
</dbReference>
<evidence type="ECO:0000313" key="5">
    <source>
        <dbReference type="Proteomes" id="UP000278673"/>
    </source>
</evidence>
<comment type="caution">
    <text evidence="4">The sequence shown here is derived from an EMBL/GenBank/DDBJ whole genome shotgun (WGS) entry which is preliminary data.</text>
</comment>
<accession>A0A3M2M1I2</accession>
<organism evidence="4 5">
    <name type="scientific">Streptomyces triticirhizae</name>
    <dbReference type="NCBI Taxonomy" id="2483353"/>
    <lineage>
        <taxon>Bacteria</taxon>
        <taxon>Bacillati</taxon>
        <taxon>Actinomycetota</taxon>
        <taxon>Actinomycetes</taxon>
        <taxon>Kitasatosporales</taxon>
        <taxon>Streptomycetaceae</taxon>
        <taxon>Streptomyces</taxon>
    </lineage>
</organism>
<evidence type="ECO:0000256" key="1">
    <source>
        <dbReference type="ARBA" id="ARBA00022450"/>
    </source>
</evidence>